<dbReference type="Proteomes" id="UP001177021">
    <property type="component" value="Unassembled WGS sequence"/>
</dbReference>
<accession>A0ACB0J8E3</accession>
<gene>
    <name evidence="1" type="ORF">MILVUS5_LOCUS9741</name>
</gene>
<organism evidence="1 2">
    <name type="scientific">Trifolium pratense</name>
    <name type="common">Red clover</name>
    <dbReference type="NCBI Taxonomy" id="57577"/>
    <lineage>
        <taxon>Eukaryota</taxon>
        <taxon>Viridiplantae</taxon>
        <taxon>Streptophyta</taxon>
        <taxon>Embryophyta</taxon>
        <taxon>Tracheophyta</taxon>
        <taxon>Spermatophyta</taxon>
        <taxon>Magnoliopsida</taxon>
        <taxon>eudicotyledons</taxon>
        <taxon>Gunneridae</taxon>
        <taxon>Pentapetalae</taxon>
        <taxon>rosids</taxon>
        <taxon>fabids</taxon>
        <taxon>Fabales</taxon>
        <taxon>Fabaceae</taxon>
        <taxon>Papilionoideae</taxon>
        <taxon>50 kb inversion clade</taxon>
        <taxon>NPAAA clade</taxon>
        <taxon>Hologalegina</taxon>
        <taxon>IRL clade</taxon>
        <taxon>Trifolieae</taxon>
        <taxon>Trifolium</taxon>
    </lineage>
</organism>
<sequence>MQMRKNMTKLLLKFIYTLIIFMSIFLVVLDGFRTPSRNPWPCGQDEDCETKACHRPLTRKCISSNCDCVKRAFSIDSVNKDVT</sequence>
<reference evidence="1" key="1">
    <citation type="submission" date="2023-10" db="EMBL/GenBank/DDBJ databases">
        <authorList>
            <person name="Rodriguez Cubillos JULIANA M."/>
            <person name="De Vega J."/>
        </authorList>
    </citation>
    <scope>NUCLEOTIDE SEQUENCE</scope>
</reference>
<dbReference type="EMBL" id="CASHSV030000024">
    <property type="protein sequence ID" value="CAJ2639767.1"/>
    <property type="molecule type" value="Genomic_DNA"/>
</dbReference>
<protein>
    <submittedName>
        <fullName evidence="1">Uncharacterized protein</fullName>
    </submittedName>
</protein>
<evidence type="ECO:0000313" key="2">
    <source>
        <dbReference type="Proteomes" id="UP001177021"/>
    </source>
</evidence>
<proteinExistence type="predicted"/>
<comment type="caution">
    <text evidence="1">The sequence shown here is derived from an EMBL/GenBank/DDBJ whole genome shotgun (WGS) entry which is preliminary data.</text>
</comment>
<evidence type="ECO:0000313" key="1">
    <source>
        <dbReference type="EMBL" id="CAJ2639767.1"/>
    </source>
</evidence>
<name>A0ACB0J8E3_TRIPR</name>
<keyword evidence="2" id="KW-1185">Reference proteome</keyword>